<dbReference type="InterPro" id="IPR051159">
    <property type="entry name" value="Hexapeptide_acetyltransf"/>
</dbReference>
<keyword evidence="2" id="KW-0808">Transferase</keyword>
<dbReference type="PANTHER" id="PTHR23416:SF23">
    <property type="entry name" value="ACETYLTRANSFERASE C18B11.09C-RELATED"/>
    <property type="match status" value="1"/>
</dbReference>
<dbReference type="InterPro" id="IPR001451">
    <property type="entry name" value="Hexapep"/>
</dbReference>
<keyword evidence="4" id="KW-1185">Reference proteome</keyword>
<evidence type="ECO:0000256" key="2">
    <source>
        <dbReference type="ARBA" id="ARBA00022679"/>
    </source>
</evidence>
<dbReference type="PANTHER" id="PTHR23416">
    <property type="entry name" value="SIALIC ACID SYNTHASE-RELATED"/>
    <property type="match status" value="1"/>
</dbReference>
<dbReference type="Pfam" id="PF00132">
    <property type="entry name" value="Hexapep"/>
    <property type="match status" value="1"/>
</dbReference>
<comment type="similarity">
    <text evidence="1">Belongs to the transferase hexapeptide repeat family.</text>
</comment>
<dbReference type="SUPFAM" id="SSF51161">
    <property type="entry name" value="Trimeric LpxA-like enzymes"/>
    <property type="match status" value="1"/>
</dbReference>
<organism evidence="3 4">
    <name type="scientific">Methylophilus aquaticus</name>
    <dbReference type="NCBI Taxonomy" id="1971610"/>
    <lineage>
        <taxon>Bacteria</taxon>
        <taxon>Pseudomonadati</taxon>
        <taxon>Pseudomonadota</taxon>
        <taxon>Betaproteobacteria</taxon>
        <taxon>Nitrosomonadales</taxon>
        <taxon>Methylophilaceae</taxon>
        <taxon>Methylophilus</taxon>
    </lineage>
</organism>
<protein>
    <submittedName>
        <fullName evidence="3">DapH/DapD/GlmU-related protein</fullName>
    </submittedName>
</protein>
<proteinExistence type="inferred from homology"/>
<dbReference type="Proteomes" id="UP001225906">
    <property type="component" value="Unassembled WGS sequence"/>
</dbReference>
<evidence type="ECO:0000313" key="4">
    <source>
        <dbReference type="Proteomes" id="UP001225906"/>
    </source>
</evidence>
<accession>A0ABT9JTD1</accession>
<dbReference type="Gene3D" id="2.160.10.10">
    <property type="entry name" value="Hexapeptide repeat proteins"/>
    <property type="match status" value="2"/>
</dbReference>
<gene>
    <name evidence="3" type="ORF">Q9291_07970</name>
</gene>
<reference evidence="4" key="1">
    <citation type="journal article" date="2019" name="Int. J. Syst. Evol. Microbiol.">
        <title>The Global Catalogue of Microorganisms (GCM) 10K type strain sequencing project: providing services to taxonomists for standard genome sequencing and annotation.</title>
        <authorList>
            <consortium name="The Broad Institute Genomics Platform"/>
            <consortium name="The Broad Institute Genome Sequencing Center for Infectious Disease"/>
            <person name="Wu L."/>
            <person name="Ma J."/>
        </authorList>
    </citation>
    <scope>NUCLEOTIDE SEQUENCE [LARGE SCALE GENOMIC DNA]</scope>
    <source>
        <strain evidence="4">VKM B-3159</strain>
    </source>
</reference>
<sequence>MIRLLLNALVSKIKGYPYQIDVRISSGSLLMLALHRCSSLIRGFLMFGCPSKKIFIDSHVTLKNKKHIFMQTGVSIGKFVTIDGLSESGVHLGRNVNIGPYTIIQGTGIMTRLGKGLTIGDHSGVGAFSFFGCGGGVSIGSHVIMGQYVSFHAENHDYDRLDVPIKQQGVNRKGIRVGDNCWVGAKVTFLDGAVVGNGCVIAAGAVVKGEIPDNVVIAGVPAKIIKKRL</sequence>
<dbReference type="CDD" id="cd04647">
    <property type="entry name" value="LbH_MAT_like"/>
    <property type="match status" value="1"/>
</dbReference>
<evidence type="ECO:0000313" key="3">
    <source>
        <dbReference type="EMBL" id="MDP8567784.1"/>
    </source>
</evidence>
<dbReference type="InterPro" id="IPR011004">
    <property type="entry name" value="Trimer_LpxA-like_sf"/>
</dbReference>
<comment type="caution">
    <text evidence="3">The sequence shown here is derived from an EMBL/GenBank/DDBJ whole genome shotgun (WGS) entry which is preliminary data.</text>
</comment>
<dbReference type="EMBL" id="JAVCAP010000014">
    <property type="protein sequence ID" value="MDP8567784.1"/>
    <property type="molecule type" value="Genomic_DNA"/>
</dbReference>
<dbReference type="RefSeq" id="WP_306389495.1">
    <property type="nucleotide sequence ID" value="NZ_JAVCAP010000014.1"/>
</dbReference>
<evidence type="ECO:0000256" key="1">
    <source>
        <dbReference type="ARBA" id="ARBA00007274"/>
    </source>
</evidence>
<name>A0ABT9JTD1_9PROT</name>